<accession>A0A5S9INR1</accession>
<dbReference type="Proteomes" id="UP000326354">
    <property type="component" value="Chromosome"/>
</dbReference>
<evidence type="ECO:0000313" key="1">
    <source>
        <dbReference type="EMBL" id="BBM84420.1"/>
    </source>
</evidence>
<keyword evidence="2" id="KW-1185">Reference proteome</keyword>
<dbReference type="AlphaFoldDB" id="A0A5S9INR1"/>
<dbReference type="KEGG" id="uam:UABAM_02780"/>
<name>A0A5S9INR1_UABAM</name>
<dbReference type="EMBL" id="AP019860">
    <property type="protein sequence ID" value="BBM84420.1"/>
    <property type="molecule type" value="Genomic_DNA"/>
</dbReference>
<gene>
    <name evidence="1" type="ORF">UABAM_02780</name>
</gene>
<dbReference type="PROSITE" id="PS51257">
    <property type="entry name" value="PROKAR_LIPOPROTEIN"/>
    <property type="match status" value="1"/>
</dbReference>
<sequence length="278" mass="33040">MSKNFVFAVVTILTLSCIHCETLLDINQEYSNLEKEYYLLRDIAMTGDWLVVDKRLKEMDYKQRIEKWLSLDCLAKFDPQDDKRKQVEKWLSDLNIWLKYIEEYKNPCCEGLGCITTKITEMLNRSSRTNRKIEKLFYKGRKTSNEYILKDAISNIDMSIPDLQKFIEVAEQNKKYPLLHKLGKQAKRQVKKYLSLRKKIKVELEIIDRLKEIQFNGVICISDPKKKQQNVVFIGNNIFRVNDKLKSGFTVKEVRNGEVVLEYKRRYFVLCKKRNGRK</sequence>
<protein>
    <submittedName>
        <fullName evidence="1">Uncharacterized protein</fullName>
    </submittedName>
</protein>
<evidence type="ECO:0000313" key="2">
    <source>
        <dbReference type="Proteomes" id="UP000326354"/>
    </source>
</evidence>
<dbReference type="RefSeq" id="WP_151968576.1">
    <property type="nucleotide sequence ID" value="NZ_AP019860.1"/>
</dbReference>
<reference evidence="1 2" key="1">
    <citation type="submission" date="2019-08" db="EMBL/GenBank/DDBJ databases">
        <title>Complete genome sequence of Candidatus Uab amorphum.</title>
        <authorList>
            <person name="Shiratori T."/>
            <person name="Suzuki S."/>
            <person name="Kakizawa Y."/>
            <person name="Ishida K."/>
        </authorList>
    </citation>
    <scope>NUCLEOTIDE SEQUENCE [LARGE SCALE GENOMIC DNA]</scope>
    <source>
        <strain evidence="1 2">SRT547</strain>
    </source>
</reference>
<organism evidence="1 2">
    <name type="scientific">Uabimicrobium amorphum</name>
    <dbReference type="NCBI Taxonomy" id="2596890"/>
    <lineage>
        <taxon>Bacteria</taxon>
        <taxon>Pseudomonadati</taxon>
        <taxon>Planctomycetota</taxon>
        <taxon>Candidatus Uabimicrobiia</taxon>
        <taxon>Candidatus Uabimicrobiales</taxon>
        <taxon>Candidatus Uabimicrobiaceae</taxon>
        <taxon>Candidatus Uabimicrobium</taxon>
    </lineage>
</organism>
<proteinExistence type="predicted"/>